<dbReference type="Proteomes" id="UP001299970">
    <property type="component" value="Unassembled WGS sequence"/>
</dbReference>
<dbReference type="EMBL" id="JAKXMK010000022">
    <property type="protein sequence ID" value="MCH6168889.1"/>
    <property type="molecule type" value="Genomic_DNA"/>
</dbReference>
<proteinExistence type="predicted"/>
<dbReference type="RefSeq" id="WP_241039530.1">
    <property type="nucleotide sequence ID" value="NZ_BAAAJF010000011.1"/>
</dbReference>
<dbReference type="InterPro" id="IPR029058">
    <property type="entry name" value="AB_hydrolase_fold"/>
</dbReference>
<sequence>MSVGFRTGYVTSPAPLYYERFTPVADGERPVMVLVHGGCLSGACYLGTPDGRPGWAHDFAGQGYDVVVPDWPGIGRSGSVCEHALSGDLVCAALGALLEQVGRPVVLLVHSMAGPFGFRLVETHGNLIEALVAVAPGPPGNIQPEPVVVAETDSEIELAVPPARRRFPKTGSYIATEQFVQEKLIGRESTRFPRHAVDVFRAGLLPLPAPLLLQRQNLRGGQLRVERADNFAGLPILIVTGSADLEHPRDEDGATAEWLAGLGADVEYRFLADAGITGNGHMLMLEDNGREIALSIAGWLEMTAIPVPIGRR</sequence>
<dbReference type="Gene3D" id="3.40.50.1820">
    <property type="entry name" value="alpha/beta hydrolase"/>
    <property type="match status" value="2"/>
</dbReference>
<comment type="caution">
    <text evidence="2">The sequence shown here is derived from an EMBL/GenBank/DDBJ whole genome shotgun (WGS) entry which is preliminary data.</text>
</comment>
<evidence type="ECO:0000259" key="1">
    <source>
        <dbReference type="Pfam" id="PF12697"/>
    </source>
</evidence>
<dbReference type="SUPFAM" id="SSF53474">
    <property type="entry name" value="alpha/beta-Hydrolases"/>
    <property type="match status" value="1"/>
</dbReference>
<dbReference type="InterPro" id="IPR000073">
    <property type="entry name" value="AB_hydrolase_1"/>
</dbReference>
<gene>
    <name evidence="2" type="ORF">MMF94_24615</name>
</gene>
<dbReference type="PANTHER" id="PTHR43194:SF5">
    <property type="entry name" value="PIMELOYL-[ACYL-CARRIER PROTEIN] METHYL ESTER ESTERASE"/>
    <property type="match status" value="1"/>
</dbReference>
<keyword evidence="2" id="KW-0378">Hydrolase</keyword>
<dbReference type="GO" id="GO:0016787">
    <property type="term" value="F:hydrolase activity"/>
    <property type="evidence" value="ECO:0007669"/>
    <property type="project" value="UniProtKB-KW"/>
</dbReference>
<accession>A0ABS9TK30</accession>
<feature type="domain" description="AB hydrolase-1" evidence="1">
    <location>
        <begin position="32"/>
        <end position="293"/>
    </location>
</feature>
<keyword evidence="3" id="KW-1185">Reference proteome</keyword>
<protein>
    <submittedName>
        <fullName evidence="2">Alpha/beta fold hydrolase</fullName>
    </submittedName>
</protein>
<evidence type="ECO:0000313" key="2">
    <source>
        <dbReference type="EMBL" id="MCH6168889.1"/>
    </source>
</evidence>
<dbReference type="PANTHER" id="PTHR43194">
    <property type="entry name" value="HYDROLASE ALPHA/BETA FOLD FAMILY"/>
    <property type="match status" value="1"/>
</dbReference>
<organism evidence="2 3">
    <name type="scientific">Pseudonocardia alaniniphila</name>
    <dbReference type="NCBI Taxonomy" id="75291"/>
    <lineage>
        <taxon>Bacteria</taxon>
        <taxon>Bacillati</taxon>
        <taxon>Actinomycetota</taxon>
        <taxon>Actinomycetes</taxon>
        <taxon>Pseudonocardiales</taxon>
        <taxon>Pseudonocardiaceae</taxon>
        <taxon>Pseudonocardia</taxon>
    </lineage>
</organism>
<dbReference type="InterPro" id="IPR050228">
    <property type="entry name" value="Carboxylesterase_BioH"/>
</dbReference>
<evidence type="ECO:0000313" key="3">
    <source>
        <dbReference type="Proteomes" id="UP001299970"/>
    </source>
</evidence>
<reference evidence="2 3" key="1">
    <citation type="submission" date="2022-03" db="EMBL/GenBank/DDBJ databases">
        <title>Pseudonocardia alaer sp. nov., a novel actinomycete isolated from reed forest soil.</title>
        <authorList>
            <person name="Wang L."/>
        </authorList>
    </citation>
    <scope>NUCLEOTIDE SEQUENCE [LARGE SCALE GENOMIC DNA]</scope>
    <source>
        <strain evidence="2 3">Y-16303</strain>
    </source>
</reference>
<name>A0ABS9TK30_9PSEU</name>
<dbReference type="Pfam" id="PF12697">
    <property type="entry name" value="Abhydrolase_6"/>
    <property type="match status" value="1"/>
</dbReference>